<dbReference type="EMBL" id="NBYY01000034">
    <property type="protein sequence ID" value="PCS21384.1"/>
    <property type="molecule type" value="Genomic_DNA"/>
</dbReference>
<gene>
    <name evidence="1" type="ORF">BTN49_2923</name>
</gene>
<protein>
    <submittedName>
        <fullName evidence="1">Uncharacterized protein</fullName>
    </submittedName>
</protein>
<dbReference type="Proteomes" id="UP000219020">
    <property type="component" value="Unassembled WGS sequence"/>
</dbReference>
<keyword evidence="2" id="KW-1185">Reference proteome</keyword>
<comment type="caution">
    <text evidence="1">The sequence shown here is derived from an EMBL/GenBank/DDBJ whole genome shotgun (WGS) entry which is preliminary data.</text>
</comment>
<evidence type="ECO:0000313" key="2">
    <source>
        <dbReference type="Proteomes" id="UP000219020"/>
    </source>
</evidence>
<proteinExistence type="predicted"/>
<dbReference type="AlphaFoldDB" id="A0A2A5SZP5"/>
<reference evidence="2" key="1">
    <citation type="submission" date="2017-04" db="EMBL/GenBank/DDBJ databases">
        <title>Genome evolution of the luminous symbionts of deep sea anglerfish.</title>
        <authorList>
            <person name="Hendry T.A."/>
        </authorList>
    </citation>
    <scope>NUCLEOTIDE SEQUENCE [LARGE SCALE GENOMIC DNA]</scope>
</reference>
<name>A0A2A5SZP5_9GAMM</name>
<sequence length="37" mass="4343">MMMEPITQEHPINEAAKALKEDKLADWKRTELIINAY</sequence>
<evidence type="ECO:0000313" key="1">
    <source>
        <dbReference type="EMBL" id="PCS21384.1"/>
    </source>
</evidence>
<accession>A0A2A5SZP5</accession>
<organism evidence="1 2">
    <name type="scientific">Candidatus Enterovibrio escicola</name>
    <dbReference type="NCBI Taxonomy" id="1927127"/>
    <lineage>
        <taxon>Bacteria</taxon>
        <taxon>Pseudomonadati</taxon>
        <taxon>Pseudomonadota</taxon>
        <taxon>Gammaproteobacteria</taxon>
        <taxon>Vibrionales</taxon>
        <taxon>Vibrionaceae</taxon>
        <taxon>Enterovibrio</taxon>
    </lineage>
</organism>